<dbReference type="InterPro" id="IPR002545">
    <property type="entry name" value="CheW-lke_dom"/>
</dbReference>
<dbReference type="EMBL" id="JAMXFF010000018">
    <property type="protein sequence ID" value="MCT7967327.1"/>
    <property type="molecule type" value="Genomic_DNA"/>
</dbReference>
<dbReference type="InterPro" id="IPR036061">
    <property type="entry name" value="CheW-like_dom_sf"/>
</dbReference>
<accession>A0ABT2MVA4</accession>
<dbReference type="Pfam" id="PF01584">
    <property type="entry name" value="CheW"/>
    <property type="match status" value="1"/>
</dbReference>
<gene>
    <name evidence="2" type="ORF">NG799_13370</name>
</gene>
<name>A0ABT2MVA4_9CYAN</name>
<dbReference type="Gene3D" id="2.40.50.180">
    <property type="entry name" value="CheA-289, Domain 4"/>
    <property type="match status" value="1"/>
</dbReference>
<feature type="domain" description="CheW-like" evidence="1">
    <location>
        <begin position="23"/>
        <end position="164"/>
    </location>
</feature>
<keyword evidence="3" id="KW-1185">Reference proteome</keyword>
<evidence type="ECO:0000259" key="1">
    <source>
        <dbReference type="PROSITE" id="PS50851"/>
    </source>
</evidence>
<protein>
    <submittedName>
        <fullName evidence="2">Chemotaxis protein CheW</fullName>
    </submittedName>
</protein>
<dbReference type="SUPFAM" id="SSF50341">
    <property type="entry name" value="CheW-like"/>
    <property type="match status" value="1"/>
</dbReference>
<dbReference type="Gene3D" id="2.30.30.40">
    <property type="entry name" value="SH3 Domains"/>
    <property type="match status" value="1"/>
</dbReference>
<sequence length="164" mass="18338">MFSPSKYSRRFHNKKAAIQRTPTRKLVLFEVAGETYAIAIERVQRVLTDFTPQGTLEGGRSLVKIDADLITLLDLSRLFLNLNPVQEEHSYLIVCTLTNGDRIGIPLQNLPAILDIPEDKFAEIPTSYRQGREGNNPAPAAVEKIITTPDGTVAFYLNLDKLLD</sequence>
<dbReference type="Proteomes" id="UP001525890">
    <property type="component" value="Unassembled WGS sequence"/>
</dbReference>
<dbReference type="RefSeq" id="WP_368006915.1">
    <property type="nucleotide sequence ID" value="NZ_JAMXFF010000018.1"/>
</dbReference>
<proteinExistence type="predicted"/>
<dbReference type="PROSITE" id="PS50851">
    <property type="entry name" value="CHEW"/>
    <property type="match status" value="1"/>
</dbReference>
<evidence type="ECO:0000313" key="2">
    <source>
        <dbReference type="EMBL" id="MCT7967327.1"/>
    </source>
</evidence>
<evidence type="ECO:0000313" key="3">
    <source>
        <dbReference type="Proteomes" id="UP001525890"/>
    </source>
</evidence>
<organism evidence="2 3">
    <name type="scientific">Laspinema palackyanum D2a</name>
    <dbReference type="NCBI Taxonomy" id="2953684"/>
    <lineage>
        <taxon>Bacteria</taxon>
        <taxon>Bacillati</taxon>
        <taxon>Cyanobacteriota</taxon>
        <taxon>Cyanophyceae</taxon>
        <taxon>Oscillatoriophycideae</taxon>
        <taxon>Oscillatoriales</taxon>
        <taxon>Laspinemataceae</taxon>
        <taxon>Laspinema</taxon>
        <taxon>Laspinema palackyanum</taxon>
    </lineage>
</organism>
<reference evidence="2 3" key="1">
    <citation type="journal article" date="2022" name="Front. Microbiol.">
        <title>High genomic differentiation and limited gene flow indicate recent cryptic speciation within the genus Laspinema (cyanobacteria).</title>
        <authorList>
            <person name="Stanojkovic A."/>
            <person name="Skoupy S."/>
            <person name="Skaloud P."/>
            <person name="Dvorak P."/>
        </authorList>
    </citation>
    <scope>NUCLEOTIDE SEQUENCE [LARGE SCALE GENOMIC DNA]</scope>
    <source>
        <strain evidence="2 3">D2a</strain>
    </source>
</reference>
<dbReference type="SMART" id="SM00260">
    <property type="entry name" value="CheW"/>
    <property type="match status" value="1"/>
</dbReference>
<comment type="caution">
    <text evidence="2">The sequence shown here is derived from an EMBL/GenBank/DDBJ whole genome shotgun (WGS) entry which is preliminary data.</text>
</comment>